<evidence type="ECO:0000313" key="3">
    <source>
        <dbReference type="Proteomes" id="UP000261360"/>
    </source>
</evidence>
<evidence type="ECO:0008006" key="4">
    <source>
        <dbReference type="Google" id="ProtNLM"/>
    </source>
</evidence>
<accession>A0A3B4WSZ7</accession>
<sequence length="100" mass="10786">NMWHALNSCVLCLCTVCGLRCYTCTVADPKSCTDTKSCPVIFNRCFSLKVDGLVTKGCKNRFLCLIPNSCCETDLCNSAIPTGPSVVLLLVSSAIITLFL</sequence>
<dbReference type="GeneTree" id="ENSGT01130000278399"/>
<evidence type="ECO:0000256" key="1">
    <source>
        <dbReference type="SAM" id="SignalP"/>
    </source>
</evidence>
<proteinExistence type="predicted"/>
<reference evidence="2" key="1">
    <citation type="submission" date="2025-08" db="UniProtKB">
        <authorList>
            <consortium name="Ensembl"/>
        </authorList>
    </citation>
    <scope>IDENTIFICATION</scope>
</reference>
<keyword evidence="3" id="KW-1185">Reference proteome</keyword>
<keyword evidence="1" id="KW-0732">Signal</keyword>
<name>A0A3B4WSZ7_SERLL</name>
<feature type="chain" id="PRO_5017203397" description="UPAR/Ly6 domain-containing protein" evidence="1">
    <location>
        <begin position="22"/>
        <end position="100"/>
    </location>
</feature>
<dbReference type="SUPFAM" id="SSF57302">
    <property type="entry name" value="Snake toxin-like"/>
    <property type="match status" value="1"/>
</dbReference>
<dbReference type="InterPro" id="IPR045860">
    <property type="entry name" value="Snake_toxin-like_sf"/>
</dbReference>
<protein>
    <recommendedName>
        <fullName evidence="4">UPAR/Ly6 domain-containing protein</fullName>
    </recommendedName>
</protein>
<feature type="signal peptide" evidence="1">
    <location>
        <begin position="1"/>
        <end position="21"/>
    </location>
</feature>
<reference evidence="2" key="2">
    <citation type="submission" date="2025-09" db="UniProtKB">
        <authorList>
            <consortium name="Ensembl"/>
        </authorList>
    </citation>
    <scope>IDENTIFICATION</scope>
</reference>
<dbReference type="AlphaFoldDB" id="A0A3B4WSZ7"/>
<organism evidence="2 3">
    <name type="scientific">Seriola lalandi dorsalis</name>
    <dbReference type="NCBI Taxonomy" id="1841481"/>
    <lineage>
        <taxon>Eukaryota</taxon>
        <taxon>Metazoa</taxon>
        <taxon>Chordata</taxon>
        <taxon>Craniata</taxon>
        <taxon>Vertebrata</taxon>
        <taxon>Euteleostomi</taxon>
        <taxon>Actinopterygii</taxon>
        <taxon>Neopterygii</taxon>
        <taxon>Teleostei</taxon>
        <taxon>Neoteleostei</taxon>
        <taxon>Acanthomorphata</taxon>
        <taxon>Carangaria</taxon>
        <taxon>Carangiformes</taxon>
        <taxon>Carangidae</taxon>
        <taxon>Seriola</taxon>
    </lineage>
</organism>
<dbReference type="Ensembl" id="ENSSLDT00000007295.1">
    <property type="protein sequence ID" value="ENSSLDP00000007070.1"/>
    <property type="gene ID" value="ENSSLDG00000005626.1"/>
</dbReference>
<evidence type="ECO:0000313" key="2">
    <source>
        <dbReference type="Ensembl" id="ENSSLDP00000007070.1"/>
    </source>
</evidence>
<dbReference type="Proteomes" id="UP000261360">
    <property type="component" value="Unplaced"/>
</dbReference>